<accession>A0A388SE55</accession>
<evidence type="ECO:0000313" key="1">
    <source>
        <dbReference type="EMBL" id="GBO93739.1"/>
    </source>
</evidence>
<organism evidence="1 2">
    <name type="scientific">Mesosutterella multiformis</name>
    <dbReference type="NCBI Taxonomy" id="2259133"/>
    <lineage>
        <taxon>Bacteria</taxon>
        <taxon>Pseudomonadati</taxon>
        <taxon>Pseudomonadota</taxon>
        <taxon>Betaproteobacteria</taxon>
        <taxon>Burkholderiales</taxon>
        <taxon>Sutterellaceae</taxon>
        <taxon>Mesosutterella</taxon>
    </lineage>
</organism>
<dbReference type="OrthoDB" id="9870631at2"/>
<dbReference type="RefSeq" id="WP_116270055.1">
    <property type="nucleotide sequence ID" value="NZ_BGZJ01000001.1"/>
</dbReference>
<dbReference type="AlphaFoldDB" id="A0A388SE55"/>
<name>A0A388SE55_9BURK</name>
<dbReference type="Proteomes" id="UP000266091">
    <property type="component" value="Unassembled WGS sequence"/>
</dbReference>
<accession>A0A401LH24</accession>
<dbReference type="EMBL" id="BGZJ01000001">
    <property type="protein sequence ID" value="GBO93739.1"/>
    <property type="molecule type" value="Genomic_DNA"/>
</dbReference>
<keyword evidence="2" id="KW-1185">Reference proteome</keyword>
<sequence length="85" mass="9755">MENSKIVDAEAEDGASYRETLSNFGGYLSRDSSYGDQETRAMLERVLKNQEYIISRLIRVETRLFKLMQAEGVRPDGTIFRTDKS</sequence>
<gene>
    <name evidence="1" type="ORF">MESMUL_10930</name>
</gene>
<proteinExistence type="predicted"/>
<reference evidence="1 2" key="1">
    <citation type="journal article" date="2018" name="Int. J. Syst. Evol. Microbiol.">
        <title>Mesosutterella multiformis gen. nov., sp. nov., a member of the family Sutterellaceae and Sutterella megalosphaeroides sp. nov., isolated from human faeces.</title>
        <authorList>
            <person name="Sakamoto M."/>
            <person name="Ikeyama N."/>
            <person name="Kunihiro T."/>
            <person name="Iino T."/>
            <person name="Yuki M."/>
            <person name="Ohkuma M."/>
        </authorList>
    </citation>
    <scope>NUCLEOTIDE SEQUENCE [LARGE SCALE GENOMIC DNA]</scope>
    <source>
        <strain evidence="1 2">4NBBH2</strain>
    </source>
</reference>
<comment type="caution">
    <text evidence="1">The sequence shown here is derived from an EMBL/GenBank/DDBJ whole genome shotgun (WGS) entry which is preliminary data.</text>
</comment>
<protein>
    <submittedName>
        <fullName evidence="1">Uncharacterized protein</fullName>
    </submittedName>
</protein>
<evidence type="ECO:0000313" key="2">
    <source>
        <dbReference type="Proteomes" id="UP000266091"/>
    </source>
</evidence>